<dbReference type="GO" id="GO:0008967">
    <property type="term" value="F:phosphoglycolate phosphatase activity"/>
    <property type="evidence" value="ECO:0007669"/>
    <property type="project" value="TreeGrafter"/>
</dbReference>
<dbReference type="Pfam" id="PF00702">
    <property type="entry name" value="Hydrolase"/>
    <property type="match status" value="1"/>
</dbReference>
<reference evidence="1 2" key="1">
    <citation type="submission" date="2020-12" db="EMBL/GenBank/DDBJ databases">
        <title>Identification and biosynthesis of polyene macrolides produced by Streptomyces alfalfae Men-myco-93-63.</title>
        <authorList>
            <person name="Liu D."/>
            <person name="Li Y."/>
            <person name="Liu L."/>
            <person name="Han X."/>
            <person name="Shen F."/>
        </authorList>
    </citation>
    <scope>NUCLEOTIDE SEQUENCE [LARGE SCALE GENOMIC DNA]</scope>
    <source>
        <strain evidence="1 2">Men-myco-93-63</strain>
    </source>
</reference>
<dbReference type="GO" id="GO:0005829">
    <property type="term" value="C:cytosol"/>
    <property type="evidence" value="ECO:0007669"/>
    <property type="project" value="TreeGrafter"/>
</dbReference>
<dbReference type="RefSeq" id="WP_198505055.1">
    <property type="nucleotide sequence ID" value="NZ_CP060742.1"/>
</dbReference>
<dbReference type="Proteomes" id="UP000596130">
    <property type="component" value="Chromosome"/>
</dbReference>
<protein>
    <submittedName>
        <fullName evidence="1">HAD family hydrolase</fullName>
    </submittedName>
</protein>
<proteinExistence type="predicted"/>
<dbReference type="GO" id="GO:0006281">
    <property type="term" value="P:DNA repair"/>
    <property type="evidence" value="ECO:0007669"/>
    <property type="project" value="TreeGrafter"/>
</dbReference>
<sequence length="238" mass="25987">MAAEARAAVEMITRAHFALLDFDGPICGLFAGHSARGIAREQIGWLAERGLHGLLTDDVRGERDPFQVLRAVDARQRGSDLVTELEERLTQQELRAVPSAFPTPYADPLIRTWSAVGTRLAIATNNSPRAVTRYLDLRGLTPCFTPHIYGRTSRLDLLKPDPHCLRRAMSALGAAPAETVMIGDAPSDCRAAREAGVGFVGFARNETKARLLREAGANALVPDWQPVLARLRSRGSVR</sequence>
<dbReference type="NCBIfam" id="TIGR01549">
    <property type="entry name" value="HAD-SF-IA-v1"/>
    <property type="match status" value="1"/>
</dbReference>
<dbReference type="PANTHER" id="PTHR43434">
    <property type="entry name" value="PHOSPHOGLYCOLATE PHOSPHATASE"/>
    <property type="match status" value="1"/>
</dbReference>
<dbReference type="EMBL" id="CP065959">
    <property type="protein sequence ID" value="QQC93841.1"/>
    <property type="molecule type" value="Genomic_DNA"/>
</dbReference>
<accession>A0A7T4PP46</accession>
<keyword evidence="1" id="KW-0378">Hydrolase</keyword>
<evidence type="ECO:0000313" key="2">
    <source>
        <dbReference type="Proteomes" id="UP000596130"/>
    </source>
</evidence>
<name>A0A7T4PP46_9ACTN</name>
<dbReference type="CDD" id="cd01427">
    <property type="entry name" value="HAD_like"/>
    <property type="match status" value="1"/>
</dbReference>
<dbReference type="InterPro" id="IPR050155">
    <property type="entry name" value="HAD-like_hydrolase_sf"/>
</dbReference>
<dbReference type="PANTHER" id="PTHR43434:SF1">
    <property type="entry name" value="PHOSPHOGLYCOLATE PHOSPHATASE"/>
    <property type="match status" value="1"/>
</dbReference>
<dbReference type="SUPFAM" id="SSF56784">
    <property type="entry name" value="HAD-like"/>
    <property type="match status" value="1"/>
</dbReference>
<dbReference type="InterPro" id="IPR036412">
    <property type="entry name" value="HAD-like_sf"/>
</dbReference>
<dbReference type="InterPro" id="IPR023214">
    <property type="entry name" value="HAD_sf"/>
</dbReference>
<dbReference type="NCBIfam" id="TIGR01509">
    <property type="entry name" value="HAD-SF-IA-v3"/>
    <property type="match status" value="1"/>
</dbReference>
<dbReference type="Gene3D" id="3.40.50.1000">
    <property type="entry name" value="HAD superfamily/HAD-like"/>
    <property type="match status" value="1"/>
</dbReference>
<dbReference type="AlphaFoldDB" id="A0A7T4PP46"/>
<evidence type="ECO:0000313" key="1">
    <source>
        <dbReference type="EMBL" id="QQC93841.1"/>
    </source>
</evidence>
<gene>
    <name evidence="1" type="ORF">I8755_17990</name>
</gene>
<organism evidence="1 2">
    <name type="scientific">Streptomyces alfalfae</name>
    <dbReference type="NCBI Taxonomy" id="1642299"/>
    <lineage>
        <taxon>Bacteria</taxon>
        <taxon>Bacillati</taxon>
        <taxon>Actinomycetota</taxon>
        <taxon>Actinomycetes</taxon>
        <taxon>Kitasatosporales</taxon>
        <taxon>Streptomycetaceae</taxon>
        <taxon>Streptomyces</taxon>
    </lineage>
</organism>
<dbReference type="InterPro" id="IPR006439">
    <property type="entry name" value="HAD-SF_hydro_IA"/>
</dbReference>